<proteinExistence type="predicted"/>
<keyword evidence="2" id="KW-1185">Reference proteome</keyword>
<dbReference type="InParanoid" id="A0A330L748"/>
<dbReference type="EMBL" id="OUNR01000016">
    <property type="protein sequence ID" value="SPP65167.1"/>
    <property type="molecule type" value="Genomic_DNA"/>
</dbReference>
<protein>
    <submittedName>
        <fullName evidence="1">Uncharacterized protein</fullName>
    </submittedName>
</protein>
<gene>
    <name evidence="1" type="ORF">NITLEN_30081</name>
</gene>
<evidence type="ECO:0000313" key="1">
    <source>
        <dbReference type="EMBL" id="SPP65167.1"/>
    </source>
</evidence>
<reference evidence="2" key="1">
    <citation type="submission" date="2018-04" db="EMBL/GenBank/DDBJ databases">
        <authorList>
            <person name="Lucker S."/>
            <person name="Sakoula D."/>
        </authorList>
    </citation>
    <scope>NUCLEOTIDE SEQUENCE [LARGE SCALE GENOMIC DNA]</scope>
</reference>
<dbReference type="AlphaFoldDB" id="A0A330L748"/>
<evidence type="ECO:0000313" key="2">
    <source>
        <dbReference type="Proteomes" id="UP000248168"/>
    </source>
</evidence>
<sequence length="55" mass="6140">MVSRSLIVRKRIIERIPSTLSSVLRSRDLNDYTTDTRAGDRGSGLYRISAVQTAS</sequence>
<name>A0A330L748_9BACT</name>
<organism evidence="1 2">
    <name type="scientific">Nitrospira lenta</name>
    <dbReference type="NCBI Taxonomy" id="1436998"/>
    <lineage>
        <taxon>Bacteria</taxon>
        <taxon>Pseudomonadati</taxon>
        <taxon>Nitrospirota</taxon>
        <taxon>Nitrospiria</taxon>
        <taxon>Nitrospirales</taxon>
        <taxon>Nitrospiraceae</taxon>
        <taxon>Nitrospira</taxon>
    </lineage>
</organism>
<accession>A0A330L748</accession>
<dbReference type="Proteomes" id="UP000248168">
    <property type="component" value="Unassembled WGS sequence"/>
</dbReference>